<accession>A0A367FAW5</accession>
<proteinExistence type="predicted"/>
<sequence length="871" mass="94923">MPLDFGGALLGALVQWTGQGAGLRVRRATVGTSVQAALSKIVTNSVEPAVRRVTVPSEVEAVTAAVAEHLGYRLDADGDALVDPLVVLRAWLAPLIDPAPELGGIGYLDERGVAVEELIDALYEQILTRIRADAVNGGPLAPLWQELAAAGRERWAAVRDHDSGRLLASISRQTTQILDLLGEHGAVAVPVVRPIGQVNPLELGVHLAPDPGGTVTAPLTAYLVREHDHELRSVLDQVTKRDGRPVLAVLTGDSATGKTRALWEATCAILPHWTLVAPADTAELCSRLERGVAPDTVLWLNETQRFLYGADGERVATLLTAFLAQTTRVAVLGTLWERPYWQALTAQGQWPDTYAAARDLLTGPYARRILVPPRLNSGELDGFAALDTNDPRFPAALAAGAADGKVIQHLTGGPELLDAYVRGSLFTPVEHALITAALDARRLGHRAPVPPAVLTAAADGYLAPSQRPGDPADLIDALTALGAGHRADGSRTDVRRAVTAVTALRDRTGADPAYEPHDYLIQHSQREAERVPAALWDALTRHTTDPDERLRLGREAVGRGLFRIATALLEPSAHKGNLPAMRLLATLLREAGHDQEAAAWNNRAYSLEDDNETPACTATIPGQWRQLGRALLQIDLLDCPDREIWARWARAWREWEPGDPLPPHAPPDMQTWPVAQERESWLQNAVRILAQNVAISYATAARAGLYTFIDVRDTLLGIFVSPHLNLNRRADEAHWTSLAESGDCDARRILARLRTLEGLTSEAEEWLRRDPSPAAWRDLARLLERTGRREESDACLRRAADSRDLDATCDLLLRDGRTREAERLLMHAVETGHWPAQDRLIALLGRTGRAGEADRLWKFGIEPGGSTAQPW</sequence>
<dbReference type="Proteomes" id="UP000253094">
    <property type="component" value="Unassembled WGS sequence"/>
</dbReference>
<comment type="caution">
    <text evidence="1">The sequence shown here is derived from an EMBL/GenBank/DDBJ whole genome shotgun (WGS) entry which is preliminary data.</text>
</comment>
<name>A0A367FAW5_9ACTN</name>
<dbReference type="OrthoDB" id="3964962at2"/>
<dbReference type="EMBL" id="QOIL01000018">
    <property type="protein sequence ID" value="RCG26827.1"/>
    <property type="molecule type" value="Genomic_DNA"/>
</dbReference>
<gene>
    <name evidence="1" type="ORF">DQ384_28475</name>
</gene>
<evidence type="ECO:0000313" key="1">
    <source>
        <dbReference type="EMBL" id="RCG26827.1"/>
    </source>
</evidence>
<protein>
    <recommendedName>
        <fullName evidence="3">Tetratricopeptide repeat protein</fullName>
    </recommendedName>
</protein>
<dbReference type="AlphaFoldDB" id="A0A367FAW5"/>
<organism evidence="1 2">
    <name type="scientific">Sphaerisporangium album</name>
    <dbReference type="NCBI Taxonomy" id="509200"/>
    <lineage>
        <taxon>Bacteria</taxon>
        <taxon>Bacillati</taxon>
        <taxon>Actinomycetota</taxon>
        <taxon>Actinomycetes</taxon>
        <taxon>Streptosporangiales</taxon>
        <taxon>Streptosporangiaceae</taxon>
        <taxon>Sphaerisporangium</taxon>
    </lineage>
</organism>
<evidence type="ECO:0000313" key="2">
    <source>
        <dbReference type="Proteomes" id="UP000253094"/>
    </source>
</evidence>
<dbReference type="RefSeq" id="WP_114031956.1">
    <property type="nucleotide sequence ID" value="NZ_QOIL01000018.1"/>
</dbReference>
<dbReference type="Gene3D" id="1.25.40.10">
    <property type="entry name" value="Tetratricopeptide repeat domain"/>
    <property type="match status" value="1"/>
</dbReference>
<reference evidence="1 2" key="1">
    <citation type="submission" date="2018-06" db="EMBL/GenBank/DDBJ databases">
        <title>Sphaerisporangium craniellae sp. nov., isolated from a marine sponge in the South China Sea.</title>
        <authorList>
            <person name="Li L."/>
        </authorList>
    </citation>
    <scope>NUCLEOTIDE SEQUENCE [LARGE SCALE GENOMIC DNA]</scope>
    <source>
        <strain evidence="1 2">CCTCC AA 208026</strain>
    </source>
</reference>
<dbReference type="InterPro" id="IPR011990">
    <property type="entry name" value="TPR-like_helical_dom_sf"/>
</dbReference>
<evidence type="ECO:0008006" key="3">
    <source>
        <dbReference type="Google" id="ProtNLM"/>
    </source>
</evidence>
<keyword evidence="2" id="KW-1185">Reference proteome</keyword>